<protein>
    <submittedName>
        <fullName evidence="2">Uncharacterized membrane protein YesL</fullName>
    </submittedName>
</protein>
<dbReference type="EMBL" id="FMYI01000001">
    <property type="protein sequence ID" value="SDB82297.1"/>
    <property type="molecule type" value="Genomic_DNA"/>
</dbReference>
<reference evidence="3" key="1">
    <citation type="submission" date="2016-09" db="EMBL/GenBank/DDBJ databases">
        <authorList>
            <person name="Varghese N."/>
            <person name="Submissions S."/>
        </authorList>
    </citation>
    <scope>NUCLEOTIDE SEQUENCE [LARGE SCALE GENOMIC DNA]</scope>
    <source>
        <strain evidence="3">S5</strain>
    </source>
</reference>
<feature type="transmembrane region" description="Helical" evidence="1">
    <location>
        <begin position="109"/>
        <end position="134"/>
    </location>
</feature>
<dbReference type="Proteomes" id="UP000242949">
    <property type="component" value="Unassembled WGS sequence"/>
</dbReference>
<dbReference type="STRING" id="1612202.SAMN05421734_101196"/>
<dbReference type="OrthoDB" id="2182676at2"/>
<keyword evidence="1" id="KW-0812">Transmembrane</keyword>
<evidence type="ECO:0000256" key="1">
    <source>
        <dbReference type="SAM" id="Phobius"/>
    </source>
</evidence>
<gene>
    <name evidence="2" type="ORF">SAMN05421734_101196</name>
</gene>
<sequence length="210" mass="24700">MSKNNTMNVLDNLFKLIWTLAFVNILWLLFSLLGVFIFGVFPATVAALSTMRKMVLEGDVDFSIWKHFTRTYKREFLHSNMLGLGLGLVGAVLYFNYTLMHDPSIYTPFYVPFAFYFIVVLYATILIWVFNLYVHYELKWFRYIKYAVIIGIGKLHYTFMMLVFAFSLVFLSLEFPSLLLFFTVSAIAIFQTWISLHVFQKIDTHTVRHE</sequence>
<keyword evidence="3" id="KW-1185">Reference proteome</keyword>
<keyword evidence="1" id="KW-1133">Transmembrane helix</keyword>
<dbReference type="RefSeq" id="WP_090791947.1">
    <property type="nucleotide sequence ID" value="NZ_FMYI01000001.1"/>
</dbReference>
<dbReference type="Pfam" id="PF04854">
    <property type="entry name" value="DUF624"/>
    <property type="match status" value="1"/>
</dbReference>
<feature type="transmembrane region" description="Helical" evidence="1">
    <location>
        <begin position="146"/>
        <end position="171"/>
    </location>
</feature>
<keyword evidence="1" id="KW-0472">Membrane</keyword>
<accession>A0A1G6GJX9</accession>
<evidence type="ECO:0000313" key="2">
    <source>
        <dbReference type="EMBL" id="SDB82297.1"/>
    </source>
</evidence>
<feature type="transmembrane region" description="Helical" evidence="1">
    <location>
        <begin position="20"/>
        <end position="48"/>
    </location>
</feature>
<organism evidence="2 3">
    <name type="scientific">Pelagirhabdus alkalitolerans</name>
    <dbReference type="NCBI Taxonomy" id="1612202"/>
    <lineage>
        <taxon>Bacteria</taxon>
        <taxon>Bacillati</taxon>
        <taxon>Bacillota</taxon>
        <taxon>Bacilli</taxon>
        <taxon>Bacillales</taxon>
        <taxon>Bacillaceae</taxon>
        <taxon>Pelagirhabdus</taxon>
    </lineage>
</organism>
<proteinExistence type="predicted"/>
<evidence type="ECO:0000313" key="3">
    <source>
        <dbReference type="Proteomes" id="UP000242949"/>
    </source>
</evidence>
<name>A0A1G6GJX9_9BACI</name>
<dbReference type="AlphaFoldDB" id="A0A1G6GJX9"/>
<feature type="transmembrane region" description="Helical" evidence="1">
    <location>
        <begin position="177"/>
        <end position="199"/>
    </location>
</feature>
<feature type="transmembrane region" description="Helical" evidence="1">
    <location>
        <begin position="76"/>
        <end position="97"/>
    </location>
</feature>
<dbReference type="InterPro" id="IPR006938">
    <property type="entry name" value="DUF624"/>
</dbReference>